<dbReference type="InterPro" id="IPR050624">
    <property type="entry name" value="HTH-type_Tx_Regulator"/>
</dbReference>
<dbReference type="SUPFAM" id="SSF46689">
    <property type="entry name" value="Homeodomain-like"/>
    <property type="match status" value="1"/>
</dbReference>
<dbReference type="Pfam" id="PF13972">
    <property type="entry name" value="TetR"/>
    <property type="match status" value="1"/>
</dbReference>
<dbReference type="PROSITE" id="PS50977">
    <property type="entry name" value="HTH_TETR_2"/>
    <property type="match status" value="1"/>
</dbReference>
<dbReference type="AlphaFoldDB" id="A0A917ZBP0"/>
<dbReference type="PROSITE" id="PS01081">
    <property type="entry name" value="HTH_TETR_1"/>
    <property type="match status" value="1"/>
</dbReference>
<dbReference type="InterPro" id="IPR023772">
    <property type="entry name" value="DNA-bd_HTH_TetR-type_CS"/>
</dbReference>
<dbReference type="InterPro" id="IPR009057">
    <property type="entry name" value="Homeodomain-like_sf"/>
</dbReference>
<evidence type="ECO:0000259" key="3">
    <source>
        <dbReference type="PROSITE" id="PS50977"/>
    </source>
</evidence>
<keyword evidence="1 2" id="KW-0238">DNA-binding</keyword>
<dbReference type="GO" id="GO:0003677">
    <property type="term" value="F:DNA binding"/>
    <property type="evidence" value="ECO:0007669"/>
    <property type="project" value="UniProtKB-UniRule"/>
</dbReference>
<dbReference type="PANTHER" id="PTHR43479">
    <property type="entry name" value="ACREF/ENVCD OPERON REPRESSOR-RELATED"/>
    <property type="match status" value="1"/>
</dbReference>
<dbReference type="PANTHER" id="PTHR43479:SF11">
    <property type="entry name" value="ACREF_ENVCD OPERON REPRESSOR-RELATED"/>
    <property type="match status" value="1"/>
</dbReference>
<proteinExistence type="predicted"/>
<dbReference type="PRINTS" id="PR00455">
    <property type="entry name" value="HTHTETR"/>
</dbReference>
<dbReference type="InterPro" id="IPR025722">
    <property type="entry name" value="TetR"/>
</dbReference>
<dbReference type="Proteomes" id="UP000599578">
    <property type="component" value="Unassembled WGS sequence"/>
</dbReference>
<feature type="DNA-binding region" description="H-T-H motif" evidence="2">
    <location>
        <begin position="24"/>
        <end position="43"/>
    </location>
</feature>
<dbReference type="Pfam" id="PF00440">
    <property type="entry name" value="TetR_N"/>
    <property type="match status" value="1"/>
</dbReference>
<sequence length="215" mass="25447">MKTRDKILFCGLEQFAEHGIAKVSTNHIADCLDISPGNLYHHFRNKQAILRELYQWFVADFMRFLRADEQQSVASREFWTSLELCFQLVHRYCFIFRDAAFVIQKYPELEPDFREVVRQTDKAGRNFCHLAVSNGVLVVEEEDMHRLATNVHFIFTQWGGYGTMRAASLPNNRERPQESDPYNLKMGFVQILSMFKPYISERDRDEFIEIMHSHR</sequence>
<comment type="caution">
    <text evidence="4">The sequence shown here is derived from an EMBL/GenBank/DDBJ whole genome shotgun (WGS) entry which is preliminary data.</text>
</comment>
<evidence type="ECO:0000313" key="5">
    <source>
        <dbReference type="Proteomes" id="UP000599578"/>
    </source>
</evidence>
<dbReference type="InterPro" id="IPR001647">
    <property type="entry name" value="HTH_TetR"/>
</dbReference>
<gene>
    <name evidence="4" type="ORF">GCM10011348_16280</name>
</gene>
<dbReference type="RefSeq" id="WP_188860076.1">
    <property type="nucleotide sequence ID" value="NZ_BMLT01000003.1"/>
</dbReference>
<accession>A0A917ZBP0</accession>
<keyword evidence="5" id="KW-1185">Reference proteome</keyword>
<evidence type="ECO:0000313" key="4">
    <source>
        <dbReference type="EMBL" id="GGO80170.1"/>
    </source>
</evidence>
<organism evidence="4 5">
    <name type="scientific">Marinobacterium nitratireducens</name>
    <dbReference type="NCBI Taxonomy" id="518897"/>
    <lineage>
        <taxon>Bacteria</taxon>
        <taxon>Pseudomonadati</taxon>
        <taxon>Pseudomonadota</taxon>
        <taxon>Gammaproteobacteria</taxon>
        <taxon>Oceanospirillales</taxon>
        <taxon>Oceanospirillaceae</taxon>
        <taxon>Marinobacterium</taxon>
    </lineage>
</organism>
<feature type="domain" description="HTH tetR-type" evidence="3">
    <location>
        <begin position="1"/>
        <end position="61"/>
    </location>
</feature>
<evidence type="ECO:0000256" key="2">
    <source>
        <dbReference type="PROSITE-ProRule" id="PRU00335"/>
    </source>
</evidence>
<evidence type="ECO:0000256" key="1">
    <source>
        <dbReference type="ARBA" id="ARBA00023125"/>
    </source>
</evidence>
<protein>
    <submittedName>
        <fullName evidence="4">TetR family transcriptional regulator</fullName>
    </submittedName>
</protein>
<dbReference type="EMBL" id="BMLT01000003">
    <property type="protein sequence ID" value="GGO80170.1"/>
    <property type="molecule type" value="Genomic_DNA"/>
</dbReference>
<reference evidence="4 5" key="1">
    <citation type="journal article" date="2014" name="Int. J. Syst. Evol. Microbiol.">
        <title>Complete genome sequence of Corynebacterium casei LMG S-19264T (=DSM 44701T), isolated from a smear-ripened cheese.</title>
        <authorList>
            <consortium name="US DOE Joint Genome Institute (JGI-PGF)"/>
            <person name="Walter F."/>
            <person name="Albersmeier A."/>
            <person name="Kalinowski J."/>
            <person name="Ruckert C."/>
        </authorList>
    </citation>
    <scope>NUCLEOTIDE SEQUENCE [LARGE SCALE GENOMIC DNA]</scope>
    <source>
        <strain evidence="4 5">CGMCC 1.7286</strain>
    </source>
</reference>
<dbReference type="Gene3D" id="1.10.357.10">
    <property type="entry name" value="Tetracycline Repressor, domain 2"/>
    <property type="match status" value="1"/>
</dbReference>
<name>A0A917ZBP0_9GAMM</name>